<keyword evidence="2" id="KW-1185">Reference proteome</keyword>
<dbReference type="AlphaFoldDB" id="A0A9D4G0A0"/>
<sequence>MLYDVSSLVEAISYMSLYDVSSLRRGHIIHACTMSHLYVEAISYMLYDVSSYVEAISYMLYDVSSLRRGHIIHAVRCLISTPYHTCCTMSHLYVEAISYMLYDVSSLRKAISYMSLYDVSSLRRGHIIHAVRCLIST</sequence>
<proteinExistence type="predicted"/>
<reference evidence="1" key="2">
    <citation type="submission" date="2020-11" db="EMBL/GenBank/DDBJ databases">
        <authorList>
            <person name="McCartney M.A."/>
            <person name="Auch B."/>
            <person name="Kono T."/>
            <person name="Mallez S."/>
            <person name="Becker A."/>
            <person name="Gohl D.M."/>
            <person name="Silverstein K.A.T."/>
            <person name="Koren S."/>
            <person name="Bechman K.B."/>
            <person name="Herman A."/>
            <person name="Abrahante J.E."/>
            <person name="Garbe J."/>
        </authorList>
    </citation>
    <scope>NUCLEOTIDE SEQUENCE</scope>
    <source>
        <strain evidence="1">Duluth1</strain>
        <tissue evidence="1">Whole animal</tissue>
    </source>
</reference>
<protein>
    <submittedName>
        <fullName evidence="1">Uncharacterized protein</fullName>
    </submittedName>
</protein>
<reference evidence="1" key="1">
    <citation type="journal article" date="2019" name="bioRxiv">
        <title>The Genome of the Zebra Mussel, Dreissena polymorpha: A Resource for Invasive Species Research.</title>
        <authorList>
            <person name="McCartney M.A."/>
            <person name="Auch B."/>
            <person name="Kono T."/>
            <person name="Mallez S."/>
            <person name="Zhang Y."/>
            <person name="Obille A."/>
            <person name="Becker A."/>
            <person name="Abrahante J.E."/>
            <person name="Garbe J."/>
            <person name="Badalamenti J.P."/>
            <person name="Herman A."/>
            <person name="Mangelson H."/>
            <person name="Liachko I."/>
            <person name="Sullivan S."/>
            <person name="Sone E.D."/>
            <person name="Koren S."/>
            <person name="Silverstein K.A.T."/>
            <person name="Beckman K.B."/>
            <person name="Gohl D.M."/>
        </authorList>
    </citation>
    <scope>NUCLEOTIDE SEQUENCE</scope>
    <source>
        <strain evidence="1">Duluth1</strain>
        <tissue evidence="1">Whole animal</tissue>
    </source>
</reference>
<comment type="caution">
    <text evidence="1">The sequence shown here is derived from an EMBL/GenBank/DDBJ whole genome shotgun (WGS) entry which is preliminary data.</text>
</comment>
<dbReference type="Proteomes" id="UP000828390">
    <property type="component" value="Unassembled WGS sequence"/>
</dbReference>
<evidence type="ECO:0000313" key="1">
    <source>
        <dbReference type="EMBL" id="KAH3808300.1"/>
    </source>
</evidence>
<name>A0A9D4G0A0_DREPO</name>
<dbReference type="EMBL" id="JAIWYP010000006">
    <property type="protein sequence ID" value="KAH3808300.1"/>
    <property type="molecule type" value="Genomic_DNA"/>
</dbReference>
<organism evidence="1 2">
    <name type="scientific">Dreissena polymorpha</name>
    <name type="common">Zebra mussel</name>
    <name type="synonym">Mytilus polymorpha</name>
    <dbReference type="NCBI Taxonomy" id="45954"/>
    <lineage>
        <taxon>Eukaryota</taxon>
        <taxon>Metazoa</taxon>
        <taxon>Spiralia</taxon>
        <taxon>Lophotrochozoa</taxon>
        <taxon>Mollusca</taxon>
        <taxon>Bivalvia</taxon>
        <taxon>Autobranchia</taxon>
        <taxon>Heteroconchia</taxon>
        <taxon>Euheterodonta</taxon>
        <taxon>Imparidentia</taxon>
        <taxon>Neoheterodontei</taxon>
        <taxon>Myida</taxon>
        <taxon>Dreissenoidea</taxon>
        <taxon>Dreissenidae</taxon>
        <taxon>Dreissena</taxon>
    </lineage>
</organism>
<gene>
    <name evidence="1" type="ORF">DPMN_136653</name>
</gene>
<accession>A0A9D4G0A0</accession>
<evidence type="ECO:0000313" key="2">
    <source>
        <dbReference type="Proteomes" id="UP000828390"/>
    </source>
</evidence>